<dbReference type="PANTHER" id="PTHR43861:SF1">
    <property type="entry name" value="TRANS-ACONITATE 2-METHYLTRANSFERASE"/>
    <property type="match status" value="1"/>
</dbReference>
<feature type="domain" description="Methyltransferase type 11" evidence="2">
    <location>
        <begin position="52"/>
        <end position="148"/>
    </location>
</feature>
<dbReference type="CDD" id="cd02440">
    <property type="entry name" value="AdoMet_MTases"/>
    <property type="match status" value="1"/>
</dbReference>
<evidence type="ECO:0000256" key="1">
    <source>
        <dbReference type="SAM" id="MobiDB-lite"/>
    </source>
</evidence>
<dbReference type="GO" id="GO:0032259">
    <property type="term" value="P:methylation"/>
    <property type="evidence" value="ECO:0007669"/>
    <property type="project" value="UniProtKB-KW"/>
</dbReference>
<dbReference type="PANTHER" id="PTHR43861">
    <property type="entry name" value="TRANS-ACONITATE 2-METHYLTRANSFERASE-RELATED"/>
    <property type="match status" value="1"/>
</dbReference>
<dbReference type="Pfam" id="PF08241">
    <property type="entry name" value="Methyltransf_11"/>
    <property type="match status" value="1"/>
</dbReference>
<reference evidence="3 4" key="1">
    <citation type="submission" date="2018-11" db="EMBL/GenBank/DDBJ databases">
        <title>Sequencing the genomes of 1000 actinobacteria strains.</title>
        <authorList>
            <person name="Klenk H.-P."/>
        </authorList>
    </citation>
    <scope>NUCLEOTIDE SEQUENCE [LARGE SCALE GENOMIC DNA]</scope>
    <source>
        <strain evidence="3 4">DSM 44780</strain>
    </source>
</reference>
<dbReference type="AlphaFoldDB" id="A0A8G1ULI3"/>
<organism evidence="3 4">
    <name type="scientific">Kitasatospora cineracea</name>
    <dbReference type="NCBI Taxonomy" id="88074"/>
    <lineage>
        <taxon>Bacteria</taxon>
        <taxon>Bacillati</taxon>
        <taxon>Actinomycetota</taxon>
        <taxon>Actinomycetes</taxon>
        <taxon>Kitasatosporales</taxon>
        <taxon>Streptomycetaceae</taxon>
        <taxon>Kitasatospora</taxon>
    </lineage>
</organism>
<dbReference type="SUPFAM" id="SSF53335">
    <property type="entry name" value="S-adenosyl-L-methionine-dependent methyltransferases"/>
    <property type="match status" value="1"/>
</dbReference>
<keyword evidence="3" id="KW-0808">Transferase</keyword>
<name>A0A8G1ULI3_9ACTN</name>
<dbReference type="InterPro" id="IPR013216">
    <property type="entry name" value="Methyltransf_11"/>
</dbReference>
<dbReference type="RefSeq" id="WP_123558700.1">
    <property type="nucleotide sequence ID" value="NZ_RJVJ01000001.1"/>
</dbReference>
<dbReference type="InterPro" id="IPR029063">
    <property type="entry name" value="SAM-dependent_MTases_sf"/>
</dbReference>
<evidence type="ECO:0000313" key="4">
    <source>
        <dbReference type="Proteomes" id="UP000267408"/>
    </source>
</evidence>
<feature type="region of interest" description="Disordered" evidence="1">
    <location>
        <begin position="1"/>
        <end position="21"/>
    </location>
</feature>
<accession>A0A8G1ULI3</accession>
<gene>
    <name evidence="3" type="ORF">EDD39_4517</name>
</gene>
<evidence type="ECO:0000313" key="3">
    <source>
        <dbReference type="EMBL" id="ROR46256.1"/>
    </source>
</evidence>
<dbReference type="GO" id="GO:0008757">
    <property type="term" value="F:S-adenosylmethionine-dependent methyltransferase activity"/>
    <property type="evidence" value="ECO:0007669"/>
    <property type="project" value="InterPro"/>
</dbReference>
<sequence length="284" mass="29837">MSAPVDTAQSEAWNGEEGRHWSDHQDRWNAVNEGFNHPLLTAAAIDADTRVLDIGCGAGQTTRLAARTAAATLGLDLSGPMLATARALAAAEGLERIAFEQGDAQVHPLPAAAFDVAISRFGIMFFADPVAAFANIARALRPGGRLAFVCMADPARTEWLAVHDTVRGLLAVPAEEPGPADGPGMFSLADPDLVRRTLDAAGFDRVRTEPVDAAGRFGRDAQDAADLLLGSGPGRHLLTLLDPGRPDAAAPRVRAAFTTALTPHQGPDGVRLRTAAHLVTAVRR</sequence>
<dbReference type="OrthoDB" id="9777638at2"/>
<dbReference type="Proteomes" id="UP000267408">
    <property type="component" value="Unassembled WGS sequence"/>
</dbReference>
<keyword evidence="3" id="KW-0489">Methyltransferase</keyword>
<comment type="caution">
    <text evidence="3">The sequence shown here is derived from an EMBL/GenBank/DDBJ whole genome shotgun (WGS) entry which is preliminary data.</text>
</comment>
<evidence type="ECO:0000259" key="2">
    <source>
        <dbReference type="Pfam" id="PF08241"/>
    </source>
</evidence>
<keyword evidence="3" id="KW-0830">Ubiquinone</keyword>
<dbReference type="Gene3D" id="3.40.50.150">
    <property type="entry name" value="Vaccinia Virus protein VP39"/>
    <property type="match status" value="1"/>
</dbReference>
<dbReference type="EMBL" id="RJVJ01000001">
    <property type="protein sequence ID" value="ROR46256.1"/>
    <property type="molecule type" value="Genomic_DNA"/>
</dbReference>
<protein>
    <submittedName>
        <fullName evidence="3">Ubiquinone/menaquinone biosynthesis C-methylase UbiE</fullName>
    </submittedName>
</protein>
<dbReference type="GO" id="GO:0017000">
    <property type="term" value="P:antibiotic biosynthetic process"/>
    <property type="evidence" value="ECO:0007669"/>
    <property type="project" value="UniProtKB-ARBA"/>
</dbReference>
<proteinExistence type="predicted"/>